<dbReference type="EMBL" id="SNWM01000001">
    <property type="protein sequence ID" value="TDO23992.1"/>
    <property type="molecule type" value="Genomic_DNA"/>
</dbReference>
<name>A0A4R6IP04_9SPHI</name>
<protein>
    <submittedName>
        <fullName evidence="1">Uncharacterized protein</fullName>
    </submittedName>
</protein>
<evidence type="ECO:0000313" key="1">
    <source>
        <dbReference type="EMBL" id="TDO23992.1"/>
    </source>
</evidence>
<comment type="caution">
    <text evidence="1">The sequence shown here is derived from an EMBL/GenBank/DDBJ whole genome shotgun (WGS) entry which is preliminary data.</text>
</comment>
<reference evidence="1 2" key="1">
    <citation type="submission" date="2019-03" db="EMBL/GenBank/DDBJ databases">
        <title>Genomic Encyclopedia of Archaeal and Bacterial Type Strains, Phase II (KMG-II): from individual species to whole genera.</title>
        <authorList>
            <person name="Goeker M."/>
        </authorList>
    </citation>
    <scope>NUCLEOTIDE SEQUENCE [LARGE SCALE GENOMIC DNA]</scope>
    <source>
        <strain evidence="1 2">DSM 19034</strain>
    </source>
</reference>
<accession>A0A4R6IP04</accession>
<sequence length="41" mass="5016">MKEVIKIMKSKWKIERREKAIKKERVVPSRHIPILTKYKPV</sequence>
<proteinExistence type="predicted"/>
<keyword evidence="2" id="KW-1185">Reference proteome</keyword>
<evidence type="ECO:0000313" key="2">
    <source>
        <dbReference type="Proteomes" id="UP000295499"/>
    </source>
</evidence>
<organism evidence="1 2">
    <name type="scientific">Pedobacter duraquae</name>
    <dbReference type="NCBI Taxonomy" id="425511"/>
    <lineage>
        <taxon>Bacteria</taxon>
        <taxon>Pseudomonadati</taxon>
        <taxon>Bacteroidota</taxon>
        <taxon>Sphingobacteriia</taxon>
        <taxon>Sphingobacteriales</taxon>
        <taxon>Sphingobacteriaceae</taxon>
        <taxon>Pedobacter</taxon>
    </lineage>
</organism>
<dbReference type="Proteomes" id="UP000295499">
    <property type="component" value="Unassembled WGS sequence"/>
</dbReference>
<dbReference type="AlphaFoldDB" id="A0A4R6IP04"/>
<gene>
    <name evidence="1" type="ORF">CLV32_0279</name>
</gene>